<evidence type="ECO:0000313" key="1">
    <source>
        <dbReference type="EMBL" id="KAJ8623874.1"/>
    </source>
</evidence>
<protein>
    <submittedName>
        <fullName evidence="1">Uncharacterized protein</fullName>
    </submittedName>
</protein>
<accession>A0ACC2KRQ3</accession>
<name>A0ACC2KRQ3_PERAE</name>
<dbReference type="Proteomes" id="UP001234297">
    <property type="component" value="Chromosome 11"/>
</dbReference>
<comment type="caution">
    <text evidence="1">The sequence shown here is derived from an EMBL/GenBank/DDBJ whole genome shotgun (WGS) entry which is preliminary data.</text>
</comment>
<keyword evidence="2" id="KW-1185">Reference proteome</keyword>
<evidence type="ECO:0000313" key="2">
    <source>
        <dbReference type="Proteomes" id="UP001234297"/>
    </source>
</evidence>
<proteinExistence type="predicted"/>
<sequence>MEESRQMASDDDILYDEANNISLQLLLGKKGSAAGCIAVSAIAGRCHLPSPPAQHRRRRGKPQPLLSPEMEENPDGPSQSTAPCPSLHDRRRRVVVAAL</sequence>
<organism evidence="1 2">
    <name type="scientific">Persea americana</name>
    <name type="common">Avocado</name>
    <dbReference type="NCBI Taxonomy" id="3435"/>
    <lineage>
        <taxon>Eukaryota</taxon>
        <taxon>Viridiplantae</taxon>
        <taxon>Streptophyta</taxon>
        <taxon>Embryophyta</taxon>
        <taxon>Tracheophyta</taxon>
        <taxon>Spermatophyta</taxon>
        <taxon>Magnoliopsida</taxon>
        <taxon>Magnoliidae</taxon>
        <taxon>Laurales</taxon>
        <taxon>Lauraceae</taxon>
        <taxon>Persea</taxon>
    </lineage>
</organism>
<dbReference type="EMBL" id="CM056819">
    <property type="protein sequence ID" value="KAJ8623874.1"/>
    <property type="molecule type" value="Genomic_DNA"/>
</dbReference>
<reference evidence="1 2" key="1">
    <citation type="journal article" date="2022" name="Hortic Res">
        <title>A haplotype resolved chromosomal level avocado genome allows analysis of novel avocado genes.</title>
        <authorList>
            <person name="Nath O."/>
            <person name="Fletcher S.J."/>
            <person name="Hayward A."/>
            <person name="Shaw L.M."/>
            <person name="Masouleh A.K."/>
            <person name="Furtado A."/>
            <person name="Henry R.J."/>
            <person name="Mitter N."/>
        </authorList>
    </citation>
    <scope>NUCLEOTIDE SEQUENCE [LARGE SCALE GENOMIC DNA]</scope>
    <source>
        <strain evidence="2">cv. Hass</strain>
    </source>
</reference>
<gene>
    <name evidence="1" type="ORF">MRB53_032404</name>
</gene>